<evidence type="ECO:0000313" key="3">
    <source>
        <dbReference type="EMBL" id="GEA62024.1"/>
    </source>
</evidence>
<feature type="domain" description="GIY-YIG" evidence="2">
    <location>
        <begin position="2"/>
        <end position="78"/>
    </location>
</feature>
<gene>
    <name evidence="3" type="ORF">VCO01S_32170</name>
</gene>
<name>A0A4Y3IT15_9VIBR</name>
<evidence type="ECO:0000313" key="4">
    <source>
        <dbReference type="Proteomes" id="UP000318242"/>
    </source>
</evidence>
<dbReference type="CDD" id="cd10448">
    <property type="entry name" value="GIY-YIG_unchar_3"/>
    <property type="match status" value="1"/>
</dbReference>
<dbReference type="AlphaFoldDB" id="A0A4Y3IT15"/>
<dbReference type="OrthoDB" id="9807770at2"/>
<keyword evidence="4" id="KW-1185">Reference proteome</keyword>
<dbReference type="PROSITE" id="PS50164">
    <property type="entry name" value="GIY_YIG"/>
    <property type="match status" value="1"/>
</dbReference>
<keyword evidence="3" id="KW-0255">Endonuclease</keyword>
<keyword evidence="3" id="KW-0378">Hydrolase</keyword>
<dbReference type="GO" id="GO:0004519">
    <property type="term" value="F:endonuclease activity"/>
    <property type="evidence" value="ECO:0007669"/>
    <property type="project" value="UniProtKB-KW"/>
</dbReference>
<dbReference type="EMBL" id="BJLH01000015">
    <property type="protein sequence ID" value="GEA62024.1"/>
    <property type="molecule type" value="Genomic_DNA"/>
</dbReference>
<proteinExistence type="inferred from homology"/>
<evidence type="ECO:0000259" key="2">
    <source>
        <dbReference type="PROSITE" id="PS50164"/>
    </source>
</evidence>
<dbReference type="PANTHER" id="PTHR34477">
    <property type="entry name" value="UPF0213 PROTEIN YHBQ"/>
    <property type="match status" value="1"/>
</dbReference>
<dbReference type="InterPro" id="IPR035901">
    <property type="entry name" value="GIY-YIG_endonuc_sf"/>
</dbReference>
<dbReference type="Pfam" id="PF01541">
    <property type="entry name" value="GIY-YIG"/>
    <property type="match status" value="1"/>
</dbReference>
<organism evidence="3 4">
    <name type="scientific">Vibrio comitans NBRC 102076</name>
    <dbReference type="NCBI Taxonomy" id="1219078"/>
    <lineage>
        <taxon>Bacteria</taxon>
        <taxon>Pseudomonadati</taxon>
        <taxon>Pseudomonadota</taxon>
        <taxon>Gammaproteobacteria</taxon>
        <taxon>Vibrionales</taxon>
        <taxon>Vibrionaceae</taxon>
        <taxon>Vibrio</taxon>
    </lineage>
</organism>
<evidence type="ECO:0000256" key="1">
    <source>
        <dbReference type="ARBA" id="ARBA00007435"/>
    </source>
</evidence>
<reference evidence="3 4" key="1">
    <citation type="submission" date="2019-06" db="EMBL/GenBank/DDBJ databases">
        <title>Whole genome shotgun sequence of Vibrio comitans NBRC 102076.</title>
        <authorList>
            <person name="Hosoyama A."/>
            <person name="Uohara A."/>
            <person name="Ohji S."/>
            <person name="Ichikawa N."/>
        </authorList>
    </citation>
    <scope>NUCLEOTIDE SEQUENCE [LARGE SCALE GENOMIC DNA]</scope>
    <source>
        <strain evidence="3 4">NBRC 102076</strain>
    </source>
</reference>
<protein>
    <submittedName>
        <fullName evidence="3">Endonuclease</fullName>
    </submittedName>
</protein>
<accession>A0A4Y3IT15</accession>
<dbReference type="PANTHER" id="PTHR34477:SF5">
    <property type="entry name" value="BSL5627 PROTEIN"/>
    <property type="match status" value="1"/>
</dbReference>
<keyword evidence="3" id="KW-0540">Nuclease</keyword>
<dbReference type="Proteomes" id="UP000318242">
    <property type="component" value="Unassembled WGS sequence"/>
</dbReference>
<dbReference type="InterPro" id="IPR000305">
    <property type="entry name" value="GIY-YIG_endonuc"/>
</dbReference>
<dbReference type="RefSeq" id="WP_141272456.1">
    <property type="nucleotide sequence ID" value="NZ_BJLH01000015.1"/>
</dbReference>
<dbReference type="InterPro" id="IPR050190">
    <property type="entry name" value="UPF0213_domain"/>
</dbReference>
<comment type="caution">
    <text evidence="3">The sequence shown here is derived from an EMBL/GenBank/DDBJ whole genome shotgun (WGS) entry which is preliminary data.</text>
</comment>
<comment type="similarity">
    <text evidence="1">Belongs to the UPF0213 family.</text>
</comment>
<dbReference type="SUPFAM" id="SSF82771">
    <property type="entry name" value="GIY-YIG endonuclease"/>
    <property type="match status" value="1"/>
</dbReference>
<dbReference type="Gene3D" id="3.40.1440.10">
    <property type="entry name" value="GIY-YIG endonuclease"/>
    <property type="match status" value="1"/>
</dbReference>
<sequence length="94" mass="11506">MKTPCVYILSSINRKVLYIGVTSNLKGRVWQHKSHYFPSFTSRYHVTRLVYFEVHDDMEHAIEKEKRLKFWRRAWKDALIDEMNPKWNDLYETL</sequence>